<protein>
    <submittedName>
        <fullName evidence="7">ABC transporter ATP-binding protein</fullName>
    </submittedName>
</protein>
<evidence type="ECO:0000313" key="7">
    <source>
        <dbReference type="RefSeq" id="WP_028311582.1"/>
    </source>
</evidence>
<reference evidence="7" key="1">
    <citation type="journal article" date="2014" name="J. Gen. Physiol.">
        <title>Structural diversity of ABC transporters.</title>
        <authorList>
            <person name="ter Beek J."/>
            <person name="Guskov A."/>
            <person name="Slotboom D.J."/>
        </authorList>
    </citation>
    <scope>NUCLEOTIDE SEQUENCE</scope>
</reference>
<dbReference type="OrthoDB" id="9805514at2"/>
<reference evidence="7" key="2">
    <citation type="journal article" date="2015" name="F1000Prime Rep">
        <title>Structure and mechanism of ABC transporters.</title>
        <authorList>
            <person name="Wilkens S."/>
        </authorList>
    </citation>
    <scope>NUCLEOTIDE SEQUENCE</scope>
</reference>
<evidence type="ECO:0000256" key="1">
    <source>
        <dbReference type="ARBA" id="ARBA00022448"/>
    </source>
</evidence>
<evidence type="ECO:0000313" key="6">
    <source>
        <dbReference type="Proteomes" id="UP000675920"/>
    </source>
</evidence>
<keyword evidence="2" id="KW-0472">Membrane</keyword>
<evidence type="ECO:0000256" key="3">
    <source>
        <dbReference type="ARBA" id="ARBA00022741"/>
    </source>
</evidence>
<dbReference type="PROSITE" id="PS50893">
    <property type="entry name" value="ABC_TRANSPORTER_2"/>
    <property type="match status" value="1"/>
</dbReference>
<evidence type="ECO:0000256" key="4">
    <source>
        <dbReference type="ARBA" id="ARBA00022840"/>
    </source>
</evidence>
<dbReference type="InterPro" id="IPR003439">
    <property type="entry name" value="ABC_transporter-like_ATP-bd"/>
</dbReference>
<keyword evidence="6" id="KW-1185">Reference proteome</keyword>
<dbReference type="GO" id="GO:0005886">
    <property type="term" value="C:plasma membrane"/>
    <property type="evidence" value="ECO:0007669"/>
    <property type="project" value="TreeGrafter"/>
</dbReference>
<keyword evidence="2" id="KW-1003">Cell membrane</keyword>
<keyword evidence="1" id="KW-0813">Transport</keyword>
<keyword evidence="4 7" id="KW-0067">ATP-binding</keyword>
<dbReference type="InterPro" id="IPR032823">
    <property type="entry name" value="BCA_ABC_TP_C"/>
</dbReference>
<dbReference type="PANTHER" id="PTHR45772">
    <property type="entry name" value="CONSERVED COMPONENT OF ABC TRANSPORTER FOR NATURAL AMINO ACIDS-RELATED"/>
    <property type="match status" value="1"/>
</dbReference>
<evidence type="ECO:0000259" key="5">
    <source>
        <dbReference type="PROSITE" id="PS50893"/>
    </source>
</evidence>
<dbReference type="PANTHER" id="PTHR45772:SF1">
    <property type="entry name" value="ABC TRANSPORTER ATP-BINDING PROTEIN"/>
    <property type="match status" value="1"/>
</dbReference>
<accession>A0A8B6X4E5</accession>
<keyword evidence="3" id="KW-0547">Nucleotide-binding</keyword>
<dbReference type="FunFam" id="3.40.50.300:FF:000421">
    <property type="entry name" value="Branched-chain amino acid ABC transporter ATP-binding protein"/>
    <property type="match status" value="1"/>
</dbReference>
<dbReference type="Gene3D" id="3.40.50.300">
    <property type="entry name" value="P-loop containing nucleotide triphosphate hydrolases"/>
    <property type="match status" value="1"/>
</dbReference>
<dbReference type="SMART" id="SM00382">
    <property type="entry name" value="AAA"/>
    <property type="match status" value="1"/>
</dbReference>
<feature type="domain" description="ABC transporter" evidence="5">
    <location>
        <begin position="7"/>
        <end position="255"/>
    </location>
</feature>
<evidence type="ECO:0000256" key="2">
    <source>
        <dbReference type="ARBA" id="ARBA00022475"/>
    </source>
</evidence>
<dbReference type="Pfam" id="PF00005">
    <property type="entry name" value="ABC_tran"/>
    <property type="match status" value="1"/>
</dbReference>
<dbReference type="InterPro" id="IPR003593">
    <property type="entry name" value="AAA+_ATPase"/>
</dbReference>
<dbReference type="Proteomes" id="UP000675920">
    <property type="component" value="Unplaced"/>
</dbReference>
<dbReference type="InterPro" id="IPR051120">
    <property type="entry name" value="ABC_AA/LPS_Transport"/>
</dbReference>
<dbReference type="InterPro" id="IPR027417">
    <property type="entry name" value="P-loop_NTPase"/>
</dbReference>
<proteinExistence type="predicted"/>
<dbReference type="CDD" id="cd03219">
    <property type="entry name" value="ABC_Mj1267_LivG_branched"/>
    <property type="match status" value="1"/>
</dbReference>
<dbReference type="RefSeq" id="WP_028311582.1">
    <property type="nucleotide sequence ID" value="NZ_AXWS01000013.1"/>
</dbReference>
<reference evidence="7" key="3">
    <citation type="submission" date="2025-08" db="UniProtKB">
        <authorList>
            <consortium name="RefSeq"/>
        </authorList>
    </citation>
    <scope>IDENTIFICATION</scope>
</reference>
<dbReference type="GO" id="GO:0016887">
    <property type="term" value="F:ATP hydrolysis activity"/>
    <property type="evidence" value="ECO:0007669"/>
    <property type="project" value="InterPro"/>
</dbReference>
<name>A0A8B6X4E5_9BURK</name>
<dbReference type="Pfam" id="PF12399">
    <property type="entry name" value="BCA_ABC_TP_C"/>
    <property type="match status" value="1"/>
</dbReference>
<sequence length="257" mass="27597">MTAAALLAVENVSVAFGGVKAVTDISFDVKPGEVLSIIGPNGAGKSSLLNVVSGIYRPSAGRIVIDGVAHRRVDPGRVARLGIARTFQNLALFDRMSVLDNVLTGAALRLRSSFVAHALRLPGARREEAREREEAARALAFLGLERWADAPAGELSYGLRKRVEFARALVTRPRLLLLDEPMAGMTADEKRDMAIHIVEANREFGTTVVLIEHDMGVVMEVSDRVVVLDYGRKIADGAPASVSHDPAVIDAYLGVAH</sequence>
<dbReference type="GO" id="GO:0005524">
    <property type="term" value="F:ATP binding"/>
    <property type="evidence" value="ECO:0007669"/>
    <property type="project" value="UniProtKB-KW"/>
</dbReference>
<dbReference type="SUPFAM" id="SSF52540">
    <property type="entry name" value="P-loop containing nucleoside triphosphate hydrolases"/>
    <property type="match status" value="1"/>
</dbReference>
<organism evidence="6 7">
    <name type="scientific">Derxia gummosa DSM 723</name>
    <dbReference type="NCBI Taxonomy" id="1121388"/>
    <lineage>
        <taxon>Bacteria</taxon>
        <taxon>Pseudomonadati</taxon>
        <taxon>Pseudomonadota</taxon>
        <taxon>Betaproteobacteria</taxon>
        <taxon>Burkholderiales</taxon>
        <taxon>Alcaligenaceae</taxon>
        <taxon>Derxia</taxon>
    </lineage>
</organism>
<dbReference type="AlphaFoldDB" id="A0A8B6X4E5"/>